<feature type="domain" description="Pyrroline-5-carboxylate reductase catalytic N-terminal" evidence="13">
    <location>
        <begin position="4"/>
        <end position="95"/>
    </location>
</feature>
<keyword evidence="16" id="KW-1185">Reference proteome</keyword>
<dbReference type="SUPFAM" id="SSF48179">
    <property type="entry name" value="6-phosphogluconate dehydrogenase C-terminal domain-like"/>
    <property type="match status" value="1"/>
</dbReference>
<evidence type="ECO:0000256" key="10">
    <source>
        <dbReference type="NCBIfam" id="TIGR00112"/>
    </source>
</evidence>
<feature type="domain" description="Pyrroline-5-carboxylate reductase dimerisation" evidence="14">
    <location>
        <begin position="160"/>
        <end position="264"/>
    </location>
</feature>
<dbReference type="PANTHER" id="PTHR11645">
    <property type="entry name" value="PYRROLINE-5-CARBOXYLATE REDUCTASE"/>
    <property type="match status" value="1"/>
</dbReference>
<dbReference type="SUPFAM" id="SSF51735">
    <property type="entry name" value="NAD(P)-binding Rossmann-fold domains"/>
    <property type="match status" value="1"/>
</dbReference>
<dbReference type="EC" id="1.5.1.2" evidence="9 10"/>
<evidence type="ECO:0000256" key="6">
    <source>
        <dbReference type="ARBA" id="ARBA00022857"/>
    </source>
</evidence>
<evidence type="ECO:0000256" key="8">
    <source>
        <dbReference type="ARBA" id="ARBA00058118"/>
    </source>
</evidence>
<dbReference type="InterPro" id="IPR000304">
    <property type="entry name" value="Pyrroline-COOH_reductase"/>
</dbReference>
<evidence type="ECO:0000256" key="5">
    <source>
        <dbReference type="ARBA" id="ARBA00022650"/>
    </source>
</evidence>
<evidence type="ECO:0000313" key="15">
    <source>
        <dbReference type="EMBL" id="ROR22351.1"/>
    </source>
</evidence>
<evidence type="ECO:0000259" key="13">
    <source>
        <dbReference type="Pfam" id="PF03807"/>
    </source>
</evidence>
<evidence type="ECO:0000256" key="2">
    <source>
        <dbReference type="ARBA" id="ARBA00005525"/>
    </source>
</evidence>
<keyword evidence="5 9" id="KW-0641">Proline biosynthesis</keyword>
<keyword evidence="6 9" id="KW-0521">NADP</keyword>
<dbReference type="FunFam" id="1.10.3730.10:FF:000001">
    <property type="entry name" value="Pyrroline-5-carboxylate reductase"/>
    <property type="match status" value="1"/>
</dbReference>
<comment type="pathway">
    <text evidence="9 12">Amino-acid biosynthesis; L-proline biosynthesis; L-proline from L-glutamate 5-semialdehyde: step 1/1.</text>
</comment>
<proteinExistence type="inferred from homology"/>
<dbReference type="Pfam" id="PF14748">
    <property type="entry name" value="P5CR_dimer"/>
    <property type="match status" value="1"/>
</dbReference>
<dbReference type="PIRSF" id="PIRSF000193">
    <property type="entry name" value="Pyrrol-5-carb_rd"/>
    <property type="match status" value="1"/>
</dbReference>
<dbReference type="InterPro" id="IPR053790">
    <property type="entry name" value="P5CR-like_CS"/>
</dbReference>
<evidence type="ECO:0000256" key="1">
    <source>
        <dbReference type="ARBA" id="ARBA00004496"/>
    </source>
</evidence>
<evidence type="ECO:0000256" key="9">
    <source>
        <dbReference type="HAMAP-Rule" id="MF_01925"/>
    </source>
</evidence>
<dbReference type="RefSeq" id="WP_123610794.1">
    <property type="nucleotide sequence ID" value="NZ_RJVG01000015.1"/>
</dbReference>
<dbReference type="Gene3D" id="1.10.3730.10">
    <property type="entry name" value="ProC C-terminal domain-like"/>
    <property type="match status" value="1"/>
</dbReference>
<dbReference type="EMBL" id="RJVG01000015">
    <property type="protein sequence ID" value="ROR22351.1"/>
    <property type="molecule type" value="Genomic_DNA"/>
</dbReference>
<feature type="binding site" evidence="11">
    <location>
        <position position="54"/>
    </location>
    <ligand>
        <name>NADPH</name>
        <dbReference type="ChEBI" id="CHEBI:57783"/>
    </ligand>
</feature>
<comment type="function">
    <text evidence="8 9">Catalyzes the reduction of 1-pyrroline-5-carboxylate (PCA) to L-proline.</text>
</comment>
<evidence type="ECO:0000256" key="7">
    <source>
        <dbReference type="ARBA" id="ARBA00023002"/>
    </source>
</evidence>
<feature type="binding site" evidence="11">
    <location>
        <begin position="7"/>
        <end position="12"/>
    </location>
    <ligand>
        <name>NADP(+)</name>
        <dbReference type="ChEBI" id="CHEBI:58349"/>
    </ligand>
</feature>
<comment type="subcellular location">
    <subcellularLocation>
        <location evidence="1 9">Cytoplasm</location>
    </subcellularLocation>
</comment>
<dbReference type="Gene3D" id="3.40.50.720">
    <property type="entry name" value="NAD(P)-binding Rossmann-like Domain"/>
    <property type="match status" value="1"/>
</dbReference>
<dbReference type="InterPro" id="IPR036291">
    <property type="entry name" value="NAD(P)-bd_dom_sf"/>
</dbReference>
<evidence type="ECO:0000256" key="4">
    <source>
        <dbReference type="ARBA" id="ARBA00022605"/>
    </source>
</evidence>
<dbReference type="GO" id="GO:0005737">
    <property type="term" value="C:cytoplasm"/>
    <property type="evidence" value="ECO:0007669"/>
    <property type="project" value="UniProtKB-SubCell"/>
</dbReference>
<dbReference type="AlphaFoldDB" id="A0A3N1X8H5"/>
<comment type="caution">
    <text evidence="15">The sequence shown here is derived from an EMBL/GenBank/DDBJ whole genome shotgun (WGS) entry which is preliminary data.</text>
</comment>
<dbReference type="UniPathway" id="UPA00098">
    <property type="reaction ID" value="UER00361"/>
</dbReference>
<keyword evidence="7 9" id="KW-0560">Oxidoreductase</keyword>
<accession>A0A3N1X8H5</accession>
<dbReference type="FunFam" id="3.40.50.720:FF:000190">
    <property type="entry name" value="Pyrroline-5-carboxylate reductase"/>
    <property type="match status" value="1"/>
</dbReference>
<dbReference type="HAMAP" id="MF_01925">
    <property type="entry name" value="P5C_reductase"/>
    <property type="match status" value="1"/>
</dbReference>
<dbReference type="PANTHER" id="PTHR11645:SF0">
    <property type="entry name" value="PYRROLINE-5-CARBOXYLATE REDUCTASE 3"/>
    <property type="match status" value="1"/>
</dbReference>
<dbReference type="InterPro" id="IPR029036">
    <property type="entry name" value="P5CR_dimer"/>
</dbReference>
<comment type="catalytic activity">
    <reaction evidence="9">
        <text>L-proline + NAD(+) = (S)-1-pyrroline-5-carboxylate + NADH + 2 H(+)</text>
        <dbReference type="Rhea" id="RHEA:14105"/>
        <dbReference type="ChEBI" id="CHEBI:15378"/>
        <dbReference type="ChEBI" id="CHEBI:17388"/>
        <dbReference type="ChEBI" id="CHEBI:57540"/>
        <dbReference type="ChEBI" id="CHEBI:57945"/>
        <dbReference type="ChEBI" id="CHEBI:60039"/>
        <dbReference type="EC" id="1.5.1.2"/>
    </reaction>
</comment>
<protein>
    <recommendedName>
        <fullName evidence="9 10">Pyrroline-5-carboxylate reductase</fullName>
        <shortName evidence="9">P5C reductase</shortName>
        <shortName evidence="9">P5CR</shortName>
        <ecNumber evidence="9 10">1.5.1.2</ecNumber>
    </recommendedName>
    <alternativeName>
        <fullName evidence="9">PCA reductase</fullName>
    </alternativeName>
</protein>
<dbReference type="GO" id="GO:0004735">
    <property type="term" value="F:pyrroline-5-carboxylate reductase activity"/>
    <property type="evidence" value="ECO:0007669"/>
    <property type="project" value="UniProtKB-UniRule"/>
</dbReference>
<sequence>MALIGFIGIGNMGYAMLGGALEKFEPEELTFTDVNGKRLEYVKEQKGVNYLHDNTTLVEQCKYIVLSIKPQFYDVVLDSIKDKISPGHVVISIAPGISIDYLKTSLGEDIKIVRAMPNTPALVNEGMSGVCYSNGNYTEDEKSVVDKLFSSIGKYEVVPEQLLDAVICASGSSPAYVYMFIEALADSGVRYGIPRDKAYTFAAQTVLGAAKMVLETGKHPGELKDQVCSPGGTTIAGVAALEEYGFRNAIMKASDQCFNRIQEMKK</sequence>
<comment type="similarity">
    <text evidence="2 9 12">Belongs to the pyrroline-5-carboxylate reductase family.</text>
</comment>
<evidence type="ECO:0000256" key="11">
    <source>
        <dbReference type="PIRSR" id="PIRSR000193-1"/>
    </source>
</evidence>
<comment type="catalytic activity">
    <reaction evidence="9 12">
        <text>L-proline + NADP(+) = (S)-1-pyrroline-5-carboxylate + NADPH + 2 H(+)</text>
        <dbReference type="Rhea" id="RHEA:14109"/>
        <dbReference type="ChEBI" id="CHEBI:15378"/>
        <dbReference type="ChEBI" id="CHEBI:17388"/>
        <dbReference type="ChEBI" id="CHEBI:57783"/>
        <dbReference type="ChEBI" id="CHEBI:58349"/>
        <dbReference type="ChEBI" id="CHEBI:60039"/>
        <dbReference type="EC" id="1.5.1.2"/>
    </reaction>
</comment>
<dbReference type="InterPro" id="IPR028939">
    <property type="entry name" value="P5C_Rdtase_cat_N"/>
</dbReference>
<dbReference type="Proteomes" id="UP000273083">
    <property type="component" value="Unassembled WGS sequence"/>
</dbReference>
<name>A0A3N1X8H5_9FIRM</name>
<evidence type="ECO:0000256" key="3">
    <source>
        <dbReference type="ARBA" id="ARBA00022490"/>
    </source>
</evidence>
<evidence type="ECO:0000259" key="14">
    <source>
        <dbReference type="Pfam" id="PF14748"/>
    </source>
</evidence>
<keyword evidence="3 9" id="KW-0963">Cytoplasm</keyword>
<keyword evidence="4 9" id="KW-0028">Amino-acid biosynthesis</keyword>
<reference evidence="15 16" key="1">
    <citation type="submission" date="2018-11" db="EMBL/GenBank/DDBJ databases">
        <title>Genomic Encyclopedia of Type Strains, Phase IV (KMG-IV): sequencing the most valuable type-strain genomes for metagenomic binning, comparative biology and taxonomic classification.</title>
        <authorList>
            <person name="Goeker M."/>
        </authorList>
    </citation>
    <scope>NUCLEOTIDE SEQUENCE [LARGE SCALE GENOMIC DNA]</scope>
    <source>
        <strain evidence="15 16">DSM 26537</strain>
    </source>
</reference>
<dbReference type="PROSITE" id="PS00521">
    <property type="entry name" value="P5CR"/>
    <property type="match status" value="1"/>
</dbReference>
<dbReference type="NCBIfam" id="TIGR00112">
    <property type="entry name" value="proC"/>
    <property type="match status" value="1"/>
</dbReference>
<evidence type="ECO:0000256" key="12">
    <source>
        <dbReference type="RuleBase" id="RU003903"/>
    </source>
</evidence>
<dbReference type="OrthoDB" id="9805754at2"/>
<evidence type="ECO:0000313" key="16">
    <source>
        <dbReference type="Proteomes" id="UP000273083"/>
    </source>
</evidence>
<gene>
    <name evidence="9" type="primary">proC</name>
    <name evidence="15" type="ORF">EDD66_11536</name>
</gene>
<dbReference type="GO" id="GO:0055129">
    <property type="term" value="P:L-proline biosynthetic process"/>
    <property type="evidence" value="ECO:0007669"/>
    <property type="project" value="UniProtKB-UniRule"/>
</dbReference>
<dbReference type="Pfam" id="PF03807">
    <property type="entry name" value="F420_oxidored"/>
    <property type="match status" value="1"/>
</dbReference>
<dbReference type="InterPro" id="IPR008927">
    <property type="entry name" value="6-PGluconate_DH-like_C_sf"/>
</dbReference>
<organism evidence="15 16">
    <name type="scientific">Mobilisporobacter senegalensis</name>
    <dbReference type="NCBI Taxonomy" id="1329262"/>
    <lineage>
        <taxon>Bacteria</taxon>
        <taxon>Bacillati</taxon>
        <taxon>Bacillota</taxon>
        <taxon>Clostridia</taxon>
        <taxon>Lachnospirales</taxon>
        <taxon>Lachnospiraceae</taxon>
        <taxon>Mobilisporobacter</taxon>
    </lineage>
</organism>